<reference evidence="21 22" key="1">
    <citation type="submission" date="2020-08" db="EMBL/GenBank/DDBJ databases">
        <title>Genomic Encyclopedia of Type Strains, Phase IV (KMG-IV): sequencing the most valuable type-strain genomes for metagenomic binning, comparative biology and taxonomic classification.</title>
        <authorList>
            <person name="Goeker M."/>
        </authorList>
    </citation>
    <scope>NUCLEOTIDE SEQUENCE [LARGE SCALE GENOMIC DNA]</scope>
    <source>
        <strain evidence="21 22">DSM 106146</strain>
    </source>
</reference>
<dbReference type="InterPro" id="IPR036615">
    <property type="entry name" value="Mur_ligase_C_dom_sf"/>
</dbReference>
<keyword evidence="17 18" id="KW-0132">Cell division</keyword>
<evidence type="ECO:0000313" key="21">
    <source>
        <dbReference type="EMBL" id="MBB5264448.1"/>
    </source>
</evidence>
<dbReference type="Gene3D" id="3.90.190.20">
    <property type="entry name" value="Mur ligase, C-terminal domain"/>
    <property type="match status" value="1"/>
</dbReference>
<dbReference type="GO" id="GO:0005524">
    <property type="term" value="F:ATP binding"/>
    <property type="evidence" value="ECO:0007669"/>
    <property type="project" value="UniProtKB-UniRule"/>
</dbReference>
<dbReference type="PANTHER" id="PTHR43692:SF1">
    <property type="entry name" value="UDP-N-ACETYLMURAMOYLALANINE--D-GLUTAMATE LIGASE"/>
    <property type="match status" value="1"/>
</dbReference>
<evidence type="ECO:0000256" key="1">
    <source>
        <dbReference type="ARBA" id="ARBA00002734"/>
    </source>
</evidence>
<dbReference type="InterPro" id="IPR005762">
    <property type="entry name" value="MurD"/>
</dbReference>
<evidence type="ECO:0000256" key="9">
    <source>
        <dbReference type="ARBA" id="ARBA00022741"/>
    </source>
</evidence>
<dbReference type="Proteomes" id="UP000543642">
    <property type="component" value="Unassembled WGS sequence"/>
</dbReference>
<feature type="domain" description="Mur ligase central" evidence="20">
    <location>
        <begin position="115"/>
        <end position="292"/>
    </location>
</feature>
<evidence type="ECO:0000256" key="2">
    <source>
        <dbReference type="ARBA" id="ARBA00004496"/>
    </source>
</evidence>
<keyword evidence="9 17" id="KW-0547">Nucleotide-binding</keyword>
<evidence type="ECO:0000256" key="14">
    <source>
        <dbReference type="ARBA" id="ARBA00030398"/>
    </source>
</evidence>
<evidence type="ECO:0000256" key="6">
    <source>
        <dbReference type="ARBA" id="ARBA00015655"/>
    </source>
</evidence>
<evidence type="ECO:0000259" key="19">
    <source>
        <dbReference type="Pfam" id="PF02875"/>
    </source>
</evidence>
<comment type="catalytic activity">
    <reaction evidence="16 17 18">
        <text>UDP-N-acetyl-alpha-D-muramoyl-L-alanine + D-glutamate + ATP = UDP-N-acetyl-alpha-D-muramoyl-L-alanyl-D-glutamate + ADP + phosphate + H(+)</text>
        <dbReference type="Rhea" id="RHEA:16429"/>
        <dbReference type="ChEBI" id="CHEBI:15378"/>
        <dbReference type="ChEBI" id="CHEBI:29986"/>
        <dbReference type="ChEBI" id="CHEBI:30616"/>
        <dbReference type="ChEBI" id="CHEBI:43474"/>
        <dbReference type="ChEBI" id="CHEBI:83898"/>
        <dbReference type="ChEBI" id="CHEBI:83900"/>
        <dbReference type="ChEBI" id="CHEBI:456216"/>
        <dbReference type="EC" id="6.3.2.9"/>
    </reaction>
</comment>
<keyword evidence="13 17" id="KW-0961">Cell wall biogenesis/degradation</keyword>
<dbReference type="GO" id="GO:0008764">
    <property type="term" value="F:UDP-N-acetylmuramoylalanine-D-glutamate ligase activity"/>
    <property type="evidence" value="ECO:0007669"/>
    <property type="project" value="UniProtKB-UniRule"/>
</dbReference>
<protein>
    <recommendedName>
        <fullName evidence="6 17">UDP-N-acetylmuramoylalanine--D-glutamate ligase</fullName>
        <ecNumber evidence="5 17">6.3.2.9</ecNumber>
    </recommendedName>
    <alternativeName>
        <fullName evidence="15 17">D-glutamic acid-adding enzyme</fullName>
    </alternativeName>
    <alternativeName>
        <fullName evidence="14 17">UDP-N-acetylmuramoyl-L-alanyl-D-glutamate synthetase</fullName>
    </alternativeName>
</protein>
<dbReference type="Gene3D" id="3.40.1190.10">
    <property type="entry name" value="Mur-like, catalytic domain"/>
    <property type="match status" value="1"/>
</dbReference>
<accession>A0A7W8H9Y6</accession>
<keyword evidence="10 17" id="KW-0067">ATP-binding</keyword>
<dbReference type="AlphaFoldDB" id="A0A7W8H9Y6"/>
<keyword evidence="7 17" id="KW-0963">Cytoplasm</keyword>
<dbReference type="PANTHER" id="PTHR43692">
    <property type="entry name" value="UDP-N-ACETYLMURAMOYLALANINE--D-GLUTAMATE LIGASE"/>
    <property type="match status" value="1"/>
</dbReference>
<dbReference type="GO" id="GO:0071555">
    <property type="term" value="P:cell wall organization"/>
    <property type="evidence" value="ECO:0007669"/>
    <property type="project" value="UniProtKB-KW"/>
</dbReference>
<feature type="binding site" evidence="17">
    <location>
        <begin position="117"/>
        <end position="123"/>
    </location>
    <ligand>
        <name>ATP</name>
        <dbReference type="ChEBI" id="CHEBI:30616"/>
    </ligand>
</feature>
<evidence type="ECO:0000256" key="13">
    <source>
        <dbReference type="ARBA" id="ARBA00023316"/>
    </source>
</evidence>
<organism evidence="21 22">
    <name type="scientific">Catenibacillus scindens</name>
    <dbReference type="NCBI Taxonomy" id="673271"/>
    <lineage>
        <taxon>Bacteria</taxon>
        <taxon>Bacillati</taxon>
        <taxon>Bacillota</taxon>
        <taxon>Clostridia</taxon>
        <taxon>Lachnospirales</taxon>
        <taxon>Lachnospiraceae</taxon>
        <taxon>Catenibacillus</taxon>
    </lineage>
</organism>
<comment type="function">
    <text evidence="1 17 18">Cell wall formation. Catalyzes the addition of glutamate to the nucleotide precursor UDP-N-acetylmuramoyl-L-alanine (UMA).</text>
</comment>
<comment type="caution">
    <text evidence="21">The sequence shown here is derived from an EMBL/GenBank/DDBJ whole genome shotgun (WGS) entry which is preliminary data.</text>
</comment>
<feature type="domain" description="Mur ligase C-terminal" evidence="19">
    <location>
        <begin position="315"/>
        <end position="429"/>
    </location>
</feature>
<evidence type="ECO:0000313" key="22">
    <source>
        <dbReference type="Proteomes" id="UP000543642"/>
    </source>
</evidence>
<evidence type="ECO:0000256" key="17">
    <source>
        <dbReference type="HAMAP-Rule" id="MF_00639"/>
    </source>
</evidence>
<keyword evidence="17 18" id="KW-0131">Cell cycle</keyword>
<dbReference type="RefSeq" id="WP_183773042.1">
    <property type="nucleotide sequence ID" value="NZ_CAWVEG010000154.1"/>
</dbReference>
<evidence type="ECO:0000256" key="12">
    <source>
        <dbReference type="ARBA" id="ARBA00022984"/>
    </source>
</evidence>
<keyword evidence="12 17" id="KW-0573">Peptidoglycan synthesis</keyword>
<dbReference type="GO" id="GO:0009252">
    <property type="term" value="P:peptidoglycan biosynthetic process"/>
    <property type="evidence" value="ECO:0007669"/>
    <property type="project" value="UniProtKB-UniRule"/>
</dbReference>
<dbReference type="InterPro" id="IPR004101">
    <property type="entry name" value="Mur_ligase_C"/>
</dbReference>
<evidence type="ECO:0000256" key="8">
    <source>
        <dbReference type="ARBA" id="ARBA00022598"/>
    </source>
</evidence>
<name>A0A7W8H9Y6_9FIRM</name>
<evidence type="ECO:0000256" key="4">
    <source>
        <dbReference type="ARBA" id="ARBA00010416"/>
    </source>
</evidence>
<dbReference type="SUPFAM" id="SSF53244">
    <property type="entry name" value="MurD-like peptide ligases, peptide-binding domain"/>
    <property type="match status" value="1"/>
</dbReference>
<dbReference type="GO" id="GO:0005737">
    <property type="term" value="C:cytoplasm"/>
    <property type="evidence" value="ECO:0007669"/>
    <property type="project" value="UniProtKB-SubCell"/>
</dbReference>
<dbReference type="GO" id="GO:0051301">
    <property type="term" value="P:cell division"/>
    <property type="evidence" value="ECO:0007669"/>
    <property type="project" value="UniProtKB-KW"/>
</dbReference>
<evidence type="ECO:0000259" key="20">
    <source>
        <dbReference type="Pfam" id="PF08245"/>
    </source>
</evidence>
<sequence length="454" mass="50033">MDLKNKTVLVAGTGISGIGATELLGAVGAKVVLYDSNEALKEEEILSRLDRPVDNVKVITGELLPEVMATLDLAVLSPGVPVDAPFVKAMASRGIKIWGEIELAWHYGKGIVAAITGTNGKTTTTALTGQIMEAWRPSVFVVGNIGNSYTQRVLETKDDSVTVAEISSFQLETIENFHPHVSAVLNITPDHLNRHHTMECYIETKKRIFENATEDDFVVLNYDDDVTRTMAGDTKAKVIFFSGRRELTEGYYFKNHEIIYAHNGEKSHICYDSDLNILGLHNMENVMAAVAITASLGVPQDVIFKVLTQFKAVEHRIEFVAEKKGVAYYNDSKGTNPDAAIKAVEAMVRPTLLIGGGYDKQSEYDQWIESFGDKVHLLVLLGQTADKIEACARKHGFDQIVKADSLEEAVKICAGRARPGDAVLLSPACASWGMFKNYEERGRLFKDYVNQLED</sequence>
<comment type="subcellular location">
    <subcellularLocation>
        <location evidence="2 17 18">Cytoplasm</location>
    </subcellularLocation>
</comment>
<evidence type="ECO:0000256" key="10">
    <source>
        <dbReference type="ARBA" id="ARBA00022840"/>
    </source>
</evidence>
<dbReference type="GO" id="GO:0008360">
    <property type="term" value="P:regulation of cell shape"/>
    <property type="evidence" value="ECO:0007669"/>
    <property type="project" value="UniProtKB-KW"/>
</dbReference>
<dbReference type="Pfam" id="PF21799">
    <property type="entry name" value="MurD-like_N"/>
    <property type="match status" value="1"/>
</dbReference>
<dbReference type="Gene3D" id="3.40.50.720">
    <property type="entry name" value="NAD(P)-binding Rossmann-like Domain"/>
    <property type="match status" value="1"/>
</dbReference>
<comment type="pathway">
    <text evidence="3 17 18">Cell wall biogenesis; peptidoglycan biosynthesis.</text>
</comment>
<dbReference type="UniPathway" id="UPA00219"/>
<evidence type="ECO:0000256" key="5">
    <source>
        <dbReference type="ARBA" id="ARBA00012212"/>
    </source>
</evidence>
<dbReference type="NCBIfam" id="TIGR01087">
    <property type="entry name" value="murD"/>
    <property type="match status" value="1"/>
</dbReference>
<evidence type="ECO:0000256" key="7">
    <source>
        <dbReference type="ARBA" id="ARBA00022490"/>
    </source>
</evidence>
<comment type="similarity">
    <text evidence="4 17">Belongs to the MurCDEF family.</text>
</comment>
<evidence type="ECO:0000256" key="11">
    <source>
        <dbReference type="ARBA" id="ARBA00022960"/>
    </source>
</evidence>
<gene>
    <name evidence="17" type="primary">murD</name>
    <name evidence="21" type="ORF">HNP82_001575</name>
</gene>
<evidence type="ECO:0000256" key="16">
    <source>
        <dbReference type="ARBA" id="ARBA00047632"/>
    </source>
</evidence>
<dbReference type="EC" id="6.3.2.9" evidence="5 17"/>
<dbReference type="Pfam" id="PF08245">
    <property type="entry name" value="Mur_ligase_M"/>
    <property type="match status" value="1"/>
</dbReference>
<evidence type="ECO:0000256" key="3">
    <source>
        <dbReference type="ARBA" id="ARBA00004752"/>
    </source>
</evidence>
<evidence type="ECO:0000256" key="15">
    <source>
        <dbReference type="ARBA" id="ARBA00032324"/>
    </source>
</evidence>
<dbReference type="HAMAP" id="MF_00639">
    <property type="entry name" value="MurD"/>
    <property type="match status" value="1"/>
</dbReference>
<dbReference type="SUPFAM" id="SSF53623">
    <property type="entry name" value="MurD-like peptide ligases, catalytic domain"/>
    <property type="match status" value="1"/>
</dbReference>
<dbReference type="InterPro" id="IPR013221">
    <property type="entry name" value="Mur_ligase_cen"/>
</dbReference>
<dbReference type="EMBL" id="JACHFW010000005">
    <property type="protein sequence ID" value="MBB5264448.1"/>
    <property type="molecule type" value="Genomic_DNA"/>
</dbReference>
<evidence type="ECO:0000256" key="18">
    <source>
        <dbReference type="RuleBase" id="RU003664"/>
    </source>
</evidence>
<keyword evidence="11 17" id="KW-0133">Cell shape</keyword>
<proteinExistence type="inferred from homology"/>
<keyword evidence="22" id="KW-1185">Reference proteome</keyword>
<dbReference type="Pfam" id="PF02875">
    <property type="entry name" value="Mur_ligase_C"/>
    <property type="match status" value="1"/>
</dbReference>
<keyword evidence="8 17" id="KW-0436">Ligase</keyword>
<dbReference type="InterPro" id="IPR036565">
    <property type="entry name" value="Mur-like_cat_sf"/>
</dbReference>
<dbReference type="SUPFAM" id="SSF51984">
    <property type="entry name" value="MurCD N-terminal domain"/>
    <property type="match status" value="1"/>
</dbReference>